<reference evidence="1" key="2">
    <citation type="submission" date="2014-06" db="EMBL/GenBank/DDBJ databases">
        <title>The complete genome of Blastobotrys (Arxula) adeninivorans LS3 - a yeast of biotechnological interest.</title>
        <authorList>
            <person name="Kunze G."/>
            <person name="Gaillardin C."/>
            <person name="Czernicka M."/>
            <person name="Durrens P."/>
            <person name="Martin T."/>
            <person name="Boer E."/>
            <person name="Gabaldon T."/>
            <person name="Cruz J."/>
            <person name="Talla E."/>
            <person name="Marck C."/>
            <person name="Goffeau A."/>
            <person name="Barbe V."/>
            <person name="Baret P."/>
            <person name="Baronian K."/>
            <person name="Beier S."/>
            <person name="Bleykasten C."/>
            <person name="Bode R."/>
            <person name="Casaregola S."/>
            <person name="Despons L."/>
            <person name="Fairhead C."/>
            <person name="Giersberg M."/>
            <person name="Gierski P."/>
            <person name="Hahnel U."/>
            <person name="Hartmann A."/>
            <person name="Jankowska D."/>
            <person name="Jubin C."/>
            <person name="Jung P."/>
            <person name="Lafontaine I."/>
            <person name="Leh-Louis V."/>
            <person name="Lemaire M."/>
            <person name="Marcet-Houben M."/>
            <person name="Mascher M."/>
            <person name="Morel G."/>
            <person name="Richard G.-F."/>
            <person name="Riechen J."/>
            <person name="Sacerdot C."/>
            <person name="Sarkar A."/>
            <person name="Savel G."/>
            <person name="Schacherer J."/>
            <person name="Sherman D."/>
            <person name="Straub M.-L."/>
            <person name="Stein N."/>
            <person name="Thierry A."/>
            <person name="Trautwein-Schult A."/>
            <person name="Westhof E."/>
            <person name="Worch S."/>
            <person name="Dujon B."/>
            <person name="Souciet J.-L."/>
            <person name="Wincker P."/>
            <person name="Scholz U."/>
            <person name="Neuveglise N."/>
        </authorList>
    </citation>
    <scope>NUCLEOTIDE SEQUENCE</scope>
    <source>
        <strain evidence="1">LS3</strain>
    </source>
</reference>
<reference evidence="1" key="1">
    <citation type="submission" date="2014-02" db="EMBL/GenBank/DDBJ databases">
        <authorList>
            <person name="Genoscope - CEA"/>
        </authorList>
    </citation>
    <scope>NUCLEOTIDE SEQUENCE</scope>
    <source>
        <strain evidence="1">LS3</strain>
    </source>
</reference>
<dbReference type="Gene3D" id="3.40.30.10">
    <property type="entry name" value="Glutaredoxin"/>
    <property type="match status" value="1"/>
</dbReference>
<dbReference type="PANTHER" id="PTHR33875:SF2">
    <property type="entry name" value="ACR183CP"/>
    <property type="match status" value="1"/>
</dbReference>
<protein>
    <submittedName>
        <fullName evidence="1">ARAD1B11990p</fullName>
    </submittedName>
</protein>
<proteinExistence type="predicted"/>
<dbReference type="AlphaFoldDB" id="A0A060TB17"/>
<sequence length="204" mass="23136">MSISPRYAANSFGNGPVVIELYLDYVCRFSKKMFTVLYDDVLPNVDQNKFKFIFRHQVQSWHPSSTLVHEAGIAVSLLGKDKDFWTFSKALFDHSEEYYDEPVYNETRAQTYQRLAELVAANSSVSKDQFLDVVAIKGTEPKNGGNKLQNDFKQFVKTGRQNSIHVSPTVLINGVVDNQISSSWDAKQWLEKLNSTDEAVTANL</sequence>
<dbReference type="PANTHER" id="PTHR33875">
    <property type="entry name" value="OS09G0542200 PROTEIN"/>
    <property type="match status" value="1"/>
</dbReference>
<evidence type="ECO:0000313" key="1">
    <source>
        <dbReference type="EMBL" id="CDP36396.1"/>
    </source>
</evidence>
<accession>A0A060TB17</accession>
<organism evidence="1">
    <name type="scientific">Blastobotrys adeninivorans</name>
    <name type="common">Yeast</name>
    <name type="synonym">Arxula adeninivorans</name>
    <dbReference type="NCBI Taxonomy" id="409370"/>
    <lineage>
        <taxon>Eukaryota</taxon>
        <taxon>Fungi</taxon>
        <taxon>Dikarya</taxon>
        <taxon>Ascomycota</taxon>
        <taxon>Saccharomycotina</taxon>
        <taxon>Dipodascomycetes</taxon>
        <taxon>Dipodascales</taxon>
        <taxon>Trichomonascaceae</taxon>
        <taxon>Blastobotrys</taxon>
    </lineage>
</organism>
<dbReference type="EMBL" id="HG937692">
    <property type="protein sequence ID" value="CDP36396.1"/>
    <property type="molecule type" value="Genomic_DNA"/>
</dbReference>
<dbReference type="InterPro" id="IPR036249">
    <property type="entry name" value="Thioredoxin-like_sf"/>
</dbReference>
<gene>
    <name evidence="1" type="ORF">GNLVRS02_ARAD1B11990g</name>
</gene>
<name>A0A060TB17_BLAAD</name>
<dbReference type="SUPFAM" id="SSF52833">
    <property type="entry name" value="Thioredoxin-like"/>
    <property type="match status" value="1"/>
</dbReference>
<dbReference type="PhylomeDB" id="A0A060TB17"/>